<dbReference type="EMBL" id="FMXO01000012">
    <property type="protein sequence ID" value="SDB45835.1"/>
    <property type="molecule type" value="Genomic_DNA"/>
</dbReference>
<comment type="similarity">
    <text evidence="1 6">Belongs to the metallo-dependent hydrolases superfamily. Adenine deaminase family.</text>
</comment>
<dbReference type="InterPro" id="IPR006680">
    <property type="entry name" value="Amidohydro-rel"/>
</dbReference>
<evidence type="ECO:0000256" key="1">
    <source>
        <dbReference type="ARBA" id="ARBA00006773"/>
    </source>
</evidence>
<keyword evidence="10" id="KW-1185">Reference proteome</keyword>
<dbReference type="SUPFAM" id="SSF51556">
    <property type="entry name" value="Metallo-dependent hydrolases"/>
    <property type="match status" value="1"/>
</dbReference>
<evidence type="ECO:0000259" key="8">
    <source>
        <dbReference type="Pfam" id="PF13382"/>
    </source>
</evidence>
<feature type="domain" description="Adenine deaminase C-terminal" evidence="8">
    <location>
        <begin position="391"/>
        <end position="559"/>
    </location>
</feature>
<dbReference type="Pfam" id="PF01979">
    <property type="entry name" value="Amidohydro_1"/>
    <property type="match status" value="1"/>
</dbReference>
<dbReference type="CDD" id="cd01295">
    <property type="entry name" value="AdeC"/>
    <property type="match status" value="1"/>
</dbReference>
<dbReference type="OrthoDB" id="9775607at2"/>
<evidence type="ECO:0000256" key="2">
    <source>
        <dbReference type="ARBA" id="ARBA00012782"/>
    </source>
</evidence>
<protein>
    <recommendedName>
        <fullName evidence="2 6">Adenine deaminase</fullName>
        <shortName evidence="6">Adenase</shortName>
        <shortName evidence="6">Adenine aminase</shortName>
        <ecNumber evidence="2 6">3.5.4.2</ecNumber>
    </recommendedName>
</protein>
<evidence type="ECO:0000313" key="9">
    <source>
        <dbReference type="EMBL" id="SDB45835.1"/>
    </source>
</evidence>
<dbReference type="PANTHER" id="PTHR11113:SF2">
    <property type="entry name" value="ADENINE DEAMINASE"/>
    <property type="match status" value="1"/>
</dbReference>
<dbReference type="PANTHER" id="PTHR11113">
    <property type="entry name" value="N-ACETYLGLUCOSAMINE-6-PHOSPHATE DEACETYLASE"/>
    <property type="match status" value="1"/>
</dbReference>
<name>A0A1G6DM04_9BACT</name>
<dbReference type="Proteomes" id="UP000198771">
    <property type="component" value="Unassembled WGS sequence"/>
</dbReference>
<dbReference type="HAMAP" id="MF_01518">
    <property type="entry name" value="Adenine_deamin"/>
    <property type="match status" value="1"/>
</dbReference>
<dbReference type="AlphaFoldDB" id="A0A1G6DM04"/>
<sequence>MEKQQTMIAAARGRSLADLLITNIQLVNTLSGEIHPANVAVRDGVVLGFEDYPARKTVDGGGVYLCPGFVEAHIHIESTLLAPPVFAGVAAARGTAAVVCDPHEIANVLGVEGIEYVLQSTRDLPISIYCMFPSCVPATHLENCGARLGVVEMQFLINKYPGRFPGLGEMMNFPGVIHGDPDVLAKLELARDLVIDGHAPGLTGMDLNAYIVAGPGSDHECVQLEEAREKLRKGMHVMIRQGTSEHNIAELLPMVTDSNWPGFSLVSDDRHPGDLARLGHMDENLRRAVQLGLEPVRAVQMATINPARYFGLKHRGAIAPGYRADLVLVEDLKDFKINKVYLGGVALEECSFNAAVAPPGNSMHIRKLNEHSFAIPANGTTARVIEIVPGQIVTNAALGRPVIHDDLALADPSSDLAKLAVVERHRATGNIGLGFVRGLGMQRGALASTVAHDSHNLITAGTNDADMLVAARAAQDMGGGLVAVRDGNVLAALPLPIAGLMSDKPLEEVVRAMEKLSTACEDMGLTHPNPFMVLSFLALPVIPELKLTDKGLVDVNRFELVGLWAD</sequence>
<reference evidence="9 10" key="1">
    <citation type="submission" date="2016-10" db="EMBL/GenBank/DDBJ databases">
        <authorList>
            <person name="de Groot N.N."/>
        </authorList>
    </citation>
    <scope>NUCLEOTIDE SEQUENCE [LARGE SCALE GENOMIC DNA]</scope>
    <source>
        <strain evidence="9 10">ASO4-2</strain>
    </source>
</reference>
<dbReference type="InterPro" id="IPR032466">
    <property type="entry name" value="Metal_Hydrolase"/>
</dbReference>
<dbReference type="Gene3D" id="2.30.40.10">
    <property type="entry name" value="Urease, subunit C, domain 1"/>
    <property type="match status" value="1"/>
</dbReference>
<dbReference type="RefSeq" id="WP_092121588.1">
    <property type="nucleotide sequence ID" value="NZ_FMXO01000012.1"/>
</dbReference>
<gene>
    <name evidence="6" type="primary">ade</name>
    <name evidence="9" type="ORF">SAMN05660653_02240</name>
</gene>
<dbReference type="InterPro" id="IPR006679">
    <property type="entry name" value="Adenine_deam"/>
</dbReference>
<dbReference type="STRING" id="617002.SAMN05660653_02240"/>
<proteinExistence type="inferred from homology"/>
<dbReference type="NCBIfam" id="TIGR01178">
    <property type="entry name" value="ade"/>
    <property type="match status" value="1"/>
</dbReference>
<dbReference type="InterPro" id="IPR011059">
    <property type="entry name" value="Metal-dep_hydrolase_composite"/>
</dbReference>
<evidence type="ECO:0000256" key="3">
    <source>
        <dbReference type="ARBA" id="ARBA00022801"/>
    </source>
</evidence>
<dbReference type="InterPro" id="IPR026912">
    <property type="entry name" value="Adenine_deam_C"/>
</dbReference>
<accession>A0A1G6DM04</accession>
<evidence type="ECO:0000256" key="5">
    <source>
        <dbReference type="ARBA" id="ARBA00047720"/>
    </source>
</evidence>
<dbReference type="GO" id="GO:0000034">
    <property type="term" value="F:adenine deaminase activity"/>
    <property type="evidence" value="ECO:0007669"/>
    <property type="project" value="UniProtKB-UniRule"/>
</dbReference>
<organism evidence="9 10">
    <name type="scientific">Desulfonatronum thiosulfatophilum</name>
    <dbReference type="NCBI Taxonomy" id="617002"/>
    <lineage>
        <taxon>Bacteria</taxon>
        <taxon>Pseudomonadati</taxon>
        <taxon>Thermodesulfobacteriota</taxon>
        <taxon>Desulfovibrionia</taxon>
        <taxon>Desulfovibrionales</taxon>
        <taxon>Desulfonatronaceae</taxon>
        <taxon>Desulfonatronum</taxon>
    </lineage>
</organism>
<keyword evidence="4 6" id="KW-0464">Manganese</keyword>
<dbReference type="Gene3D" id="3.20.20.140">
    <property type="entry name" value="Metal-dependent hydrolases"/>
    <property type="match status" value="1"/>
</dbReference>
<comment type="catalytic activity">
    <reaction evidence="5 6">
        <text>adenine + H2O + H(+) = hypoxanthine + NH4(+)</text>
        <dbReference type="Rhea" id="RHEA:23688"/>
        <dbReference type="ChEBI" id="CHEBI:15377"/>
        <dbReference type="ChEBI" id="CHEBI:15378"/>
        <dbReference type="ChEBI" id="CHEBI:16708"/>
        <dbReference type="ChEBI" id="CHEBI:17368"/>
        <dbReference type="ChEBI" id="CHEBI:28938"/>
        <dbReference type="EC" id="3.5.4.2"/>
    </reaction>
</comment>
<evidence type="ECO:0000256" key="4">
    <source>
        <dbReference type="ARBA" id="ARBA00023211"/>
    </source>
</evidence>
<evidence type="ECO:0000313" key="10">
    <source>
        <dbReference type="Proteomes" id="UP000198771"/>
    </source>
</evidence>
<evidence type="ECO:0000259" key="7">
    <source>
        <dbReference type="Pfam" id="PF01979"/>
    </source>
</evidence>
<keyword evidence="3 6" id="KW-0378">Hydrolase</keyword>
<dbReference type="SUPFAM" id="SSF51338">
    <property type="entry name" value="Composite domain of metallo-dependent hydrolases"/>
    <property type="match status" value="1"/>
</dbReference>
<dbReference type="Pfam" id="PF13382">
    <property type="entry name" value="Adenine_deam_C"/>
    <property type="match status" value="1"/>
</dbReference>
<dbReference type="GO" id="GO:0006146">
    <property type="term" value="P:adenine catabolic process"/>
    <property type="evidence" value="ECO:0007669"/>
    <property type="project" value="InterPro"/>
</dbReference>
<comment type="cofactor">
    <cofactor evidence="6">
        <name>Mn(2+)</name>
        <dbReference type="ChEBI" id="CHEBI:29035"/>
    </cofactor>
</comment>
<dbReference type="EC" id="3.5.4.2" evidence="2 6"/>
<feature type="domain" description="Amidohydrolase-related" evidence="7">
    <location>
        <begin position="64"/>
        <end position="345"/>
    </location>
</feature>
<evidence type="ECO:0000256" key="6">
    <source>
        <dbReference type="HAMAP-Rule" id="MF_01518"/>
    </source>
</evidence>